<evidence type="ECO:0000313" key="2">
    <source>
        <dbReference type="Proteomes" id="UP000249390"/>
    </source>
</evidence>
<reference evidence="1 2" key="1">
    <citation type="submission" date="2018-06" db="EMBL/GenBank/DDBJ databases">
        <title>The Genome of Cuscuta australis (Dodder) Provides Insight into the Evolution of Plant Parasitism.</title>
        <authorList>
            <person name="Liu H."/>
        </authorList>
    </citation>
    <scope>NUCLEOTIDE SEQUENCE [LARGE SCALE GENOMIC DNA]</scope>
    <source>
        <strain evidence="2">cv. Yunnan</strain>
        <tissue evidence="1">Vines</tissue>
    </source>
</reference>
<evidence type="ECO:0000313" key="1">
    <source>
        <dbReference type="EMBL" id="RAL40922.1"/>
    </source>
</evidence>
<dbReference type="Proteomes" id="UP000249390">
    <property type="component" value="Unassembled WGS sequence"/>
</dbReference>
<keyword evidence="2" id="KW-1185">Reference proteome</keyword>
<dbReference type="GO" id="GO:0009507">
    <property type="term" value="C:chloroplast"/>
    <property type="evidence" value="ECO:0007669"/>
    <property type="project" value="TreeGrafter"/>
</dbReference>
<sequence>MMIFFESLLFLDRFKYLTKLLLLMTGRHTKLKIFLEWERGGTDILKGPKLIFMISIPLSSSLCPVSSHCHRPILNIFTQPSKSHFCSYYLKCHKCPSLSTTPSSKGKCFVVSVEDVVEKDWSFLDNDNGEENYNQNIDRIISAGGISDNSKVLISISSEEFVDRVVDSSPSKQVLVVHDSLFALACIKEKYDDVQCWQGELVHVPEKWAPFDAVFIYFLPAIPFALSQVLDTLGKRSVAGARIVISHPQGRQMLEEQCKQFPDVIVSNLPDMETLQDVAVKNSFQVLNFVDEPGFYLAVLKFNGGA</sequence>
<organism evidence="1 2">
    <name type="scientific">Cuscuta australis</name>
    <dbReference type="NCBI Taxonomy" id="267555"/>
    <lineage>
        <taxon>Eukaryota</taxon>
        <taxon>Viridiplantae</taxon>
        <taxon>Streptophyta</taxon>
        <taxon>Embryophyta</taxon>
        <taxon>Tracheophyta</taxon>
        <taxon>Spermatophyta</taxon>
        <taxon>Magnoliopsida</taxon>
        <taxon>eudicotyledons</taxon>
        <taxon>Gunneridae</taxon>
        <taxon>Pentapetalae</taxon>
        <taxon>asterids</taxon>
        <taxon>lamiids</taxon>
        <taxon>Solanales</taxon>
        <taxon>Convolvulaceae</taxon>
        <taxon>Cuscuteae</taxon>
        <taxon>Cuscuta</taxon>
        <taxon>Cuscuta subgen. Grammica</taxon>
        <taxon>Cuscuta sect. Cleistogrammica</taxon>
    </lineage>
</organism>
<dbReference type="PANTHER" id="PTHR37217:SF1">
    <property type="entry name" value="EXPRESSED PROTEIN"/>
    <property type="match status" value="1"/>
</dbReference>
<protein>
    <submittedName>
        <fullName evidence="1">Uncharacterized protein</fullName>
    </submittedName>
</protein>
<name>A0A328D522_9ASTE</name>
<comment type="caution">
    <text evidence="1">The sequence shown here is derived from an EMBL/GenBank/DDBJ whole genome shotgun (WGS) entry which is preliminary data.</text>
</comment>
<dbReference type="PANTHER" id="PTHR37217">
    <property type="entry name" value="EXPRESSED PROTEIN"/>
    <property type="match status" value="1"/>
</dbReference>
<dbReference type="EMBL" id="NQVE01000192">
    <property type="protein sequence ID" value="RAL40922.1"/>
    <property type="molecule type" value="Genomic_DNA"/>
</dbReference>
<dbReference type="AlphaFoldDB" id="A0A328D522"/>
<gene>
    <name evidence="1" type="ORF">DM860_008620</name>
</gene>
<proteinExistence type="predicted"/>
<accession>A0A328D522</accession>